<dbReference type="EMBL" id="QYUM01000004">
    <property type="protein sequence ID" value="RJF85351.1"/>
    <property type="molecule type" value="Genomic_DNA"/>
</dbReference>
<gene>
    <name evidence="2" type="ORF">D3876_15480</name>
</gene>
<comment type="caution">
    <text evidence="2">The sequence shown here is derived from an EMBL/GenBank/DDBJ whole genome shotgun (WGS) entry which is preliminary data.</text>
</comment>
<keyword evidence="3" id="KW-1185">Reference proteome</keyword>
<organism evidence="2 3">
    <name type="scientific">Sphingomonas cavernae</name>
    <dbReference type="NCBI Taxonomy" id="2320861"/>
    <lineage>
        <taxon>Bacteria</taxon>
        <taxon>Pseudomonadati</taxon>
        <taxon>Pseudomonadota</taxon>
        <taxon>Alphaproteobacteria</taxon>
        <taxon>Sphingomonadales</taxon>
        <taxon>Sphingomonadaceae</taxon>
        <taxon>Sphingomonas</taxon>
    </lineage>
</organism>
<dbReference type="Proteomes" id="UP000286100">
    <property type="component" value="Unassembled WGS sequence"/>
</dbReference>
<evidence type="ECO:0000313" key="2">
    <source>
        <dbReference type="EMBL" id="RJF85351.1"/>
    </source>
</evidence>
<evidence type="ECO:0000313" key="3">
    <source>
        <dbReference type="Proteomes" id="UP000286100"/>
    </source>
</evidence>
<proteinExistence type="predicted"/>
<accession>A0A418W5M8</accession>
<dbReference type="AlphaFoldDB" id="A0A418W5M8"/>
<feature type="coiled-coil region" evidence="1">
    <location>
        <begin position="33"/>
        <end position="67"/>
    </location>
</feature>
<dbReference type="RefSeq" id="WP_119764015.1">
    <property type="nucleotide sequence ID" value="NZ_QYUM01000004.1"/>
</dbReference>
<keyword evidence="1" id="KW-0175">Coiled coil</keyword>
<dbReference type="OrthoDB" id="7596130at2"/>
<name>A0A418W5M8_9SPHN</name>
<protein>
    <submittedName>
        <fullName evidence="2">Uncharacterized protein</fullName>
    </submittedName>
</protein>
<evidence type="ECO:0000256" key="1">
    <source>
        <dbReference type="SAM" id="Coils"/>
    </source>
</evidence>
<sequence>MSEDRLILAIGRLERALSRVEAAAARPAEQSRGDESEAALQSLSERHDKLKRQVESAIGALDQLIAKG</sequence>
<reference evidence="2 3" key="1">
    <citation type="submission" date="2018-09" db="EMBL/GenBank/DDBJ databases">
        <authorList>
            <person name="Zhu H."/>
        </authorList>
    </citation>
    <scope>NUCLEOTIDE SEQUENCE [LARGE SCALE GENOMIC DNA]</scope>
    <source>
        <strain evidence="2 3">K2R01-6</strain>
    </source>
</reference>